<keyword evidence="2" id="KW-1185">Reference proteome</keyword>
<gene>
    <name evidence="1" type="ORF">BU16DRAFT_140031</name>
</gene>
<dbReference type="EMBL" id="MU004196">
    <property type="protein sequence ID" value="KAF2490962.1"/>
    <property type="molecule type" value="Genomic_DNA"/>
</dbReference>
<evidence type="ECO:0000313" key="1">
    <source>
        <dbReference type="EMBL" id="KAF2490962.1"/>
    </source>
</evidence>
<dbReference type="OrthoDB" id="3800559at2759"/>
<sequence length="521" mass="59447">MKLLLDLPPELLIWTVSSLDPVKDRRTLYNLCLTSKALRPVAQPVLFSIFAHYDERREKHCEDELVPFSTPKLPLFQFARTLILRPDLAHKVQTLDTSAIRCHEFDGRDEVTDEDFDILTQAVLGMSSAASWQEYLRNFDLNACIGLLICLLPKLETFRFAVTEFNTAIAEESLSYLESWPGSVVQGTARPSPFSSLRSLHITGTGETYAFSNAFDLNIIGPILSLPTLEIFEAENCFRDDKYEWTAETFQCPARSLNISTLTFTNSAVSRAYMERLIAGCRSLRKFEYQRRKDTGSLGYPLRPCSLDEICSALQSHAASLWQVGLTIDEVEDFNLNLESCQYLKTLRLWVYGGSALRAQPLPQSLEQLWLRGNHPEVEDVFSILDFPLQKRRLPSFATIEVDATDFGSIVPSDFEHGDWSDACCRPPLTELETLKMYYTWKEAWLDGTDIELVFLNEPRFPNFDSSYVPSPEGLQIFQKIQDEGVSVNSSYSSDEDEEITHLQTCRFVQRKHDSKEDCHT</sequence>
<dbReference type="SUPFAM" id="SSF52047">
    <property type="entry name" value="RNI-like"/>
    <property type="match status" value="1"/>
</dbReference>
<dbReference type="Gene3D" id="3.80.10.10">
    <property type="entry name" value="Ribonuclease Inhibitor"/>
    <property type="match status" value="1"/>
</dbReference>
<name>A0A6A6QFB1_9PEZI</name>
<reference evidence="1" key="1">
    <citation type="journal article" date="2020" name="Stud. Mycol.">
        <title>101 Dothideomycetes genomes: a test case for predicting lifestyles and emergence of pathogens.</title>
        <authorList>
            <person name="Haridas S."/>
            <person name="Albert R."/>
            <person name="Binder M."/>
            <person name="Bloem J."/>
            <person name="Labutti K."/>
            <person name="Salamov A."/>
            <person name="Andreopoulos B."/>
            <person name="Baker S."/>
            <person name="Barry K."/>
            <person name="Bills G."/>
            <person name="Bluhm B."/>
            <person name="Cannon C."/>
            <person name="Castanera R."/>
            <person name="Culley D."/>
            <person name="Daum C."/>
            <person name="Ezra D."/>
            <person name="Gonzalez J."/>
            <person name="Henrissat B."/>
            <person name="Kuo A."/>
            <person name="Liang C."/>
            <person name="Lipzen A."/>
            <person name="Lutzoni F."/>
            <person name="Magnuson J."/>
            <person name="Mondo S."/>
            <person name="Nolan M."/>
            <person name="Ohm R."/>
            <person name="Pangilinan J."/>
            <person name="Park H.-J."/>
            <person name="Ramirez L."/>
            <person name="Alfaro M."/>
            <person name="Sun H."/>
            <person name="Tritt A."/>
            <person name="Yoshinaga Y."/>
            <person name="Zwiers L.-H."/>
            <person name="Turgeon B."/>
            <person name="Goodwin S."/>
            <person name="Spatafora J."/>
            <person name="Crous P."/>
            <person name="Grigoriev I."/>
        </authorList>
    </citation>
    <scope>NUCLEOTIDE SEQUENCE</scope>
    <source>
        <strain evidence="1">CBS 269.34</strain>
    </source>
</reference>
<dbReference type="InterPro" id="IPR032675">
    <property type="entry name" value="LRR_dom_sf"/>
</dbReference>
<accession>A0A6A6QFB1</accession>
<evidence type="ECO:0008006" key="3">
    <source>
        <dbReference type="Google" id="ProtNLM"/>
    </source>
</evidence>
<dbReference type="Proteomes" id="UP000799750">
    <property type="component" value="Unassembled WGS sequence"/>
</dbReference>
<protein>
    <recommendedName>
        <fullName evidence="3">F-box domain-containing protein</fullName>
    </recommendedName>
</protein>
<dbReference type="AlphaFoldDB" id="A0A6A6QFB1"/>
<evidence type="ECO:0000313" key="2">
    <source>
        <dbReference type="Proteomes" id="UP000799750"/>
    </source>
</evidence>
<proteinExistence type="predicted"/>
<organism evidence="1 2">
    <name type="scientific">Lophium mytilinum</name>
    <dbReference type="NCBI Taxonomy" id="390894"/>
    <lineage>
        <taxon>Eukaryota</taxon>
        <taxon>Fungi</taxon>
        <taxon>Dikarya</taxon>
        <taxon>Ascomycota</taxon>
        <taxon>Pezizomycotina</taxon>
        <taxon>Dothideomycetes</taxon>
        <taxon>Pleosporomycetidae</taxon>
        <taxon>Mytilinidiales</taxon>
        <taxon>Mytilinidiaceae</taxon>
        <taxon>Lophium</taxon>
    </lineage>
</organism>